<evidence type="ECO:0000259" key="1">
    <source>
        <dbReference type="Pfam" id="PF13470"/>
    </source>
</evidence>
<dbReference type="InterPro" id="IPR002716">
    <property type="entry name" value="PIN_dom"/>
</dbReference>
<evidence type="ECO:0000313" key="2">
    <source>
        <dbReference type="EMBL" id="MDP5137550.1"/>
    </source>
</evidence>
<evidence type="ECO:0000313" key="3">
    <source>
        <dbReference type="Proteomes" id="UP001231109"/>
    </source>
</evidence>
<keyword evidence="3" id="KW-1185">Reference proteome</keyword>
<dbReference type="NCBIfam" id="TIGR00305">
    <property type="entry name" value="putative toxin-antitoxin system toxin component, PIN family"/>
    <property type="match status" value="1"/>
</dbReference>
<organism evidence="2 3">
    <name type="scientific">Rheinheimera baltica</name>
    <dbReference type="NCBI Taxonomy" id="67576"/>
    <lineage>
        <taxon>Bacteria</taxon>
        <taxon>Pseudomonadati</taxon>
        <taxon>Pseudomonadota</taxon>
        <taxon>Gammaproteobacteria</taxon>
        <taxon>Chromatiales</taxon>
        <taxon>Chromatiaceae</taxon>
        <taxon>Rheinheimera</taxon>
    </lineage>
</organism>
<dbReference type="RefSeq" id="WP_037055200.1">
    <property type="nucleotide sequence ID" value="NZ_JAPJDZ010000054.1"/>
</dbReference>
<dbReference type="EMBL" id="JAPJDZ010000054">
    <property type="protein sequence ID" value="MDP5137550.1"/>
    <property type="molecule type" value="Genomic_DNA"/>
</dbReference>
<proteinExistence type="predicted"/>
<name>A0ABT9I3B4_9GAMM</name>
<dbReference type="InterPro" id="IPR029060">
    <property type="entry name" value="PIN-like_dom_sf"/>
</dbReference>
<sequence>MKVVVDTNVLIAALLGGKGPNRAVIRHCLTGRLLPQLAAALYFEYEDVFERQTVLTLCKLNSEQRQLFLDAFLSVCQWNQLYFRWRPNLRDEGDNHLVELAVASNAKYLITNNVKDFRFAELRFPALEVIKPEQILEVLR</sequence>
<feature type="domain" description="PIN" evidence="1">
    <location>
        <begin position="2"/>
        <end position="115"/>
    </location>
</feature>
<dbReference type="Pfam" id="PF13470">
    <property type="entry name" value="PIN_3"/>
    <property type="match status" value="1"/>
</dbReference>
<dbReference type="Proteomes" id="UP001231109">
    <property type="component" value="Unassembled WGS sequence"/>
</dbReference>
<accession>A0ABT9I3B4</accession>
<dbReference type="InterPro" id="IPR002850">
    <property type="entry name" value="PIN_toxin-like"/>
</dbReference>
<dbReference type="PANTHER" id="PTHR34610:SF3">
    <property type="entry name" value="SSL7007 PROTEIN"/>
    <property type="match status" value="1"/>
</dbReference>
<dbReference type="PANTHER" id="PTHR34610">
    <property type="entry name" value="SSL7007 PROTEIN"/>
    <property type="match status" value="1"/>
</dbReference>
<dbReference type="SUPFAM" id="SSF88723">
    <property type="entry name" value="PIN domain-like"/>
    <property type="match status" value="1"/>
</dbReference>
<reference evidence="2 3" key="1">
    <citation type="submission" date="2022-11" db="EMBL/GenBank/DDBJ databases">
        <title>Viruses from the air-sea interface of a natural surface slick.</title>
        <authorList>
            <person name="Rahlff J."/>
            <person name="Holmfeldt K."/>
        </authorList>
    </citation>
    <scope>NUCLEOTIDE SEQUENCE [LARGE SCALE GENOMIC DNA]</scope>
    <source>
        <strain evidence="2 3">SMS4</strain>
    </source>
</reference>
<comment type="caution">
    <text evidence="2">The sequence shown here is derived from an EMBL/GenBank/DDBJ whole genome shotgun (WGS) entry which is preliminary data.</text>
</comment>
<protein>
    <submittedName>
        <fullName evidence="2">Toxin-antitoxin system toxin component, PIN family</fullName>
    </submittedName>
</protein>
<gene>
    <name evidence="2" type="ORF">ORJ04_16460</name>
</gene>